<evidence type="ECO:0000256" key="1">
    <source>
        <dbReference type="SAM" id="MobiDB-lite"/>
    </source>
</evidence>
<feature type="domain" description="EthD" evidence="2">
    <location>
        <begin position="36"/>
        <end position="125"/>
    </location>
</feature>
<gene>
    <name evidence="3" type="ORF">ACE1CI_24180</name>
</gene>
<keyword evidence="4" id="KW-1185">Reference proteome</keyword>
<dbReference type="Pfam" id="PF07110">
    <property type="entry name" value="EthD"/>
    <property type="match status" value="2"/>
</dbReference>
<feature type="region of interest" description="Disordered" evidence="1">
    <location>
        <begin position="318"/>
        <end position="339"/>
    </location>
</feature>
<evidence type="ECO:0000313" key="3">
    <source>
        <dbReference type="EMBL" id="MFB2896021.1"/>
    </source>
</evidence>
<dbReference type="EMBL" id="JBHFNR010000182">
    <property type="protein sequence ID" value="MFB2896021.1"/>
    <property type="molecule type" value="Genomic_DNA"/>
</dbReference>
<dbReference type="Gene3D" id="3.30.70.100">
    <property type="match status" value="2"/>
</dbReference>
<organism evidence="3 4">
    <name type="scientific">Floridaenema flaviceps BLCC-F50</name>
    <dbReference type="NCBI Taxonomy" id="3153642"/>
    <lineage>
        <taxon>Bacteria</taxon>
        <taxon>Bacillati</taxon>
        <taxon>Cyanobacteriota</taxon>
        <taxon>Cyanophyceae</taxon>
        <taxon>Oscillatoriophycideae</taxon>
        <taxon>Aerosakkonematales</taxon>
        <taxon>Aerosakkonemataceae</taxon>
        <taxon>Floridanema</taxon>
        <taxon>Floridanema flaviceps</taxon>
    </lineage>
</organism>
<dbReference type="SUPFAM" id="SSF54909">
    <property type="entry name" value="Dimeric alpha+beta barrel"/>
    <property type="match status" value="2"/>
</dbReference>
<protein>
    <submittedName>
        <fullName evidence="3">EthD domain-containing protein</fullName>
    </submittedName>
</protein>
<comment type="caution">
    <text evidence="3">The sequence shown here is derived from an EMBL/GenBank/DDBJ whole genome shotgun (WGS) entry which is preliminary data.</text>
</comment>
<proteinExistence type="predicted"/>
<sequence>MLLAKQSLESTITKADYSARDREGKVAFYVLLWKRKGISLELFDDYWRNVHGPVCARLPGQHQYWQFHVAPNEGGLWPSLGGLVQASSEDEQFHGIAELTFRSEQERQIWFKSAAILMDDEHNIFSKAIGYNSSPGNSITYVDRIDNGVPNGKVEAEKFHVMVRKADGASVEEFRKYMKETFAPAIANNSRVVKFRLHLFDEVDLSRPDAAGVAHSEPREKSYDAAFEIAFWNRLDLEIVLNSPEYQAIVKDLPKYVKAIRPFPERTAYAFVYNDEMTLAGQRSSSVAELISNIGATNQLQKDIESLMLYQQLNSTSTNGNVSSNGHQTSQNGNGQTAVRKRQNYYKDLSADYSRPGLVSSYVAKKLIEDGERYVAMKERVLPEIGPNYTLEQIEQENKEWWPTHCEALRQGRGDILTGEYRDDLVYLCQDGPYFGLDQQKEREKHWWALIAQPGVTMCWPIVMFHGEVTYFEWKCVDDETNETLAKGNVTWVRRGHRGGCHLKTEQLTFYRDVYAPNELIQLITT</sequence>
<accession>A0ABV4XWB1</accession>
<name>A0ABV4XWB1_9CYAN</name>
<feature type="domain" description="EthD" evidence="2">
    <location>
        <begin position="167"/>
        <end position="257"/>
    </location>
</feature>
<evidence type="ECO:0000313" key="4">
    <source>
        <dbReference type="Proteomes" id="UP001576784"/>
    </source>
</evidence>
<dbReference type="RefSeq" id="WP_413265651.1">
    <property type="nucleotide sequence ID" value="NZ_JBHFNR010000182.1"/>
</dbReference>
<dbReference type="InterPro" id="IPR011008">
    <property type="entry name" value="Dimeric_a/b-barrel"/>
</dbReference>
<dbReference type="InterPro" id="IPR009799">
    <property type="entry name" value="EthD_dom"/>
</dbReference>
<feature type="compositionally biased region" description="Polar residues" evidence="1">
    <location>
        <begin position="327"/>
        <end position="337"/>
    </location>
</feature>
<reference evidence="3 4" key="1">
    <citation type="submission" date="2024-09" db="EMBL/GenBank/DDBJ databases">
        <title>Floridaenema gen nov. (Aerosakkonemataceae, Aerosakkonematales ord. nov., Cyanobacteria) from benthic tropical and subtropical fresh waters, with the description of four new species.</title>
        <authorList>
            <person name="Moretto J.A."/>
            <person name="Berthold D.E."/>
            <person name="Lefler F.W."/>
            <person name="Huang I.-S."/>
            <person name="Laughinghouse H. IV."/>
        </authorList>
    </citation>
    <scope>NUCLEOTIDE SEQUENCE [LARGE SCALE GENOMIC DNA]</scope>
    <source>
        <strain evidence="3 4">BLCC-F50</strain>
    </source>
</reference>
<dbReference type="Proteomes" id="UP001576784">
    <property type="component" value="Unassembled WGS sequence"/>
</dbReference>
<evidence type="ECO:0000259" key="2">
    <source>
        <dbReference type="Pfam" id="PF07110"/>
    </source>
</evidence>